<gene>
    <name evidence="5" type="ORF">SAMN05421749_103410</name>
</gene>
<evidence type="ECO:0000313" key="5">
    <source>
        <dbReference type="EMBL" id="SDC20392.1"/>
    </source>
</evidence>
<dbReference type="SUPFAM" id="SSF51182">
    <property type="entry name" value="RmlC-like cupins"/>
    <property type="match status" value="1"/>
</dbReference>
<keyword evidence="3 5" id="KW-0456">Lyase</keyword>
<evidence type="ECO:0000256" key="2">
    <source>
        <dbReference type="ARBA" id="ARBA00022631"/>
    </source>
</evidence>
<evidence type="ECO:0000313" key="6">
    <source>
        <dbReference type="Proteomes" id="UP000242317"/>
    </source>
</evidence>
<keyword evidence="2" id="KW-0659">Purine metabolism</keyword>
<dbReference type="AlphaFoldDB" id="A0A1G6JNR6"/>
<dbReference type="InterPro" id="IPR011051">
    <property type="entry name" value="RmlC_Cupin_sf"/>
</dbReference>
<organism evidence="5 6">
    <name type="scientific">Acinetobacter marinus</name>
    <dbReference type="NCBI Taxonomy" id="281375"/>
    <lineage>
        <taxon>Bacteria</taxon>
        <taxon>Pseudomonadati</taxon>
        <taxon>Pseudomonadota</taxon>
        <taxon>Gammaproteobacteria</taxon>
        <taxon>Moraxellales</taxon>
        <taxon>Moraxellaceae</taxon>
        <taxon>Acinetobacter</taxon>
    </lineage>
</organism>
<dbReference type="Pfam" id="PF04115">
    <property type="entry name" value="Ureidogly_lyase"/>
    <property type="match status" value="1"/>
</dbReference>
<accession>A0A1G6JNR6</accession>
<dbReference type="GO" id="GO:0004848">
    <property type="term" value="F:ureidoglycolate hydrolase activity"/>
    <property type="evidence" value="ECO:0007669"/>
    <property type="project" value="InterPro"/>
</dbReference>
<dbReference type="NCBIfam" id="NF009932">
    <property type="entry name" value="PRK13395.1"/>
    <property type="match status" value="1"/>
</dbReference>
<comment type="catalytic activity">
    <reaction evidence="4">
        <text>(S)-ureidoglycolate = urea + glyoxylate</text>
        <dbReference type="Rhea" id="RHEA:11304"/>
        <dbReference type="ChEBI" id="CHEBI:16199"/>
        <dbReference type="ChEBI" id="CHEBI:36655"/>
        <dbReference type="ChEBI" id="CHEBI:57296"/>
        <dbReference type="EC" id="4.3.2.3"/>
    </reaction>
</comment>
<dbReference type="InterPro" id="IPR007247">
    <property type="entry name" value="Ureidogly_lyase"/>
</dbReference>
<dbReference type="Proteomes" id="UP000242317">
    <property type="component" value="Unassembled WGS sequence"/>
</dbReference>
<dbReference type="RefSeq" id="WP_244515993.1">
    <property type="nucleotide sequence ID" value="NZ_FMYK01000003.1"/>
</dbReference>
<dbReference type="GO" id="GO:0000256">
    <property type="term" value="P:allantoin catabolic process"/>
    <property type="evidence" value="ECO:0007669"/>
    <property type="project" value="InterPro"/>
</dbReference>
<keyword evidence="6" id="KW-1185">Reference proteome</keyword>
<dbReference type="PANTHER" id="PTHR21221">
    <property type="entry name" value="UREIDOGLYCOLATE HYDROLASE"/>
    <property type="match status" value="1"/>
</dbReference>
<dbReference type="PANTHER" id="PTHR21221:SF1">
    <property type="entry name" value="UREIDOGLYCOLATE LYASE"/>
    <property type="match status" value="1"/>
</dbReference>
<reference evidence="6" key="1">
    <citation type="submission" date="2016-09" db="EMBL/GenBank/DDBJ databases">
        <authorList>
            <person name="Varghese N."/>
            <person name="Submissions S."/>
        </authorList>
    </citation>
    <scope>NUCLEOTIDE SEQUENCE [LARGE SCALE GENOMIC DNA]</scope>
    <source>
        <strain evidence="6">ANC 3699</strain>
    </source>
</reference>
<sequence>MQQSEIMEIDPILAVPDGVRLQPLTVQAFAPFGDVISCDGAEFFPINQGHTERYHALSLLSCEGEGAQIGISIFRNVRAHQLPFSIEMLERHPHGSQSFMPLSNQVFIIIVALPKDEQHADESQIKAFISNGTQGVTYHQGVWHHPLISLEAPSDFLVVDRIGGCANCDVQQLATPCLIEA</sequence>
<dbReference type="Gene3D" id="2.60.120.480">
    <property type="entry name" value="Ureidoglycolate hydrolase"/>
    <property type="match status" value="1"/>
</dbReference>
<dbReference type="InterPro" id="IPR024060">
    <property type="entry name" value="Ureidoglycolate_lyase_dom_sf"/>
</dbReference>
<dbReference type="GO" id="GO:0050385">
    <property type="term" value="F:ureidoglycolate lyase activity"/>
    <property type="evidence" value="ECO:0007669"/>
    <property type="project" value="UniProtKB-EC"/>
</dbReference>
<evidence type="ECO:0000256" key="4">
    <source>
        <dbReference type="ARBA" id="ARBA00047684"/>
    </source>
</evidence>
<comment type="subunit">
    <text evidence="1">Homodimer.</text>
</comment>
<evidence type="ECO:0000256" key="3">
    <source>
        <dbReference type="ARBA" id="ARBA00023239"/>
    </source>
</evidence>
<dbReference type="PIRSF" id="PIRSF017306">
    <property type="entry name" value="Ureidogly_hydro"/>
    <property type="match status" value="1"/>
</dbReference>
<dbReference type="CDD" id="cd20298">
    <property type="entry name" value="cupin_UAH"/>
    <property type="match status" value="1"/>
</dbReference>
<evidence type="ECO:0000256" key="1">
    <source>
        <dbReference type="ARBA" id="ARBA00011738"/>
    </source>
</evidence>
<protein>
    <submittedName>
        <fullName evidence="5">Ureidoglycolate lyase</fullName>
    </submittedName>
</protein>
<name>A0A1G6JNR6_9GAMM</name>
<proteinExistence type="predicted"/>
<dbReference type="GO" id="GO:0006144">
    <property type="term" value="P:purine nucleobase metabolic process"/>
    <property type="evidence" value="ECO:0007669"/>
    <property type="project" value="UniProtKB-KW"/>
</dbReference>
<dbReference type="InterPro" id="IPR047233">
    <property type="entry name" value="UAH_cupin"/>
</dbReference>
<dbReference type="EMBL" id="FMYK01000003">
    <property type="protein sequence ID" value="SDC20392.1"/>
    <property type="molecule type" value="Genomic_DNA"/>
</dbReference>